<dbReference type="AlphaFoldDB" id="A0A0H5Q9I4"/>
<keyword evidence="3" id="KW-0614">Plasmid</keyword>
<geneLocation type="plasmid" evidence="3">
    <name>pRGRH1820</name>
</geneLocation>
<feature type="compositionally biased region" description="Acidic residues" evidence="2">
    <location>
        <begin position="346"/>
        <end position="356"/>
    </location>
</feature>
<keyword evidence="1" id="KW-0235">DNA replication</keyword>
<reference evidence="3" key="1">
    <citation type="submission" date="2015-06" db="EMBL/GenBank/DDBJ databases">
        <authorList>
            <person name="Joergensen T."/>
        </authorList>
    </citation>
    <scope>NUCLEOTIDE SEQUENCE</scope>
    <source>
        <plasmid evidence="3">pRGRH1820</plasmid>
    </source>
</reference>
<sequence>MLHSKLPTPPTSGVHPVGCGCGGCSHVSESVAPKGRAARPREEGANATSLGKSTKDFVRQNGGRKERRAVSKYRLQRYAAGLARNHKGLAVCGWKPMPGASGVAVRGKPKEGGGFESVQLGNLAICGSHLCPCCGPRVAEVRRREVAHILEWAEGQGLHPVFLTLTTSNKRGQPLAPMVQAQKEALRVWKRDRRYVERRSAIEGVVSAFETTHGGNGWHPHFHLLLLVKAKTMGRALRLVAGLRAVWVAAAKAQGLHAGRAGFKAEAGHRAAEYMAKWDLADEVAKATAKEGKDNGKTPSQLLRRGYEGDTNAAHLWAEYERAMRGKSVLRFSPGLRAKAGVPDMSDQEAAGEDGEAERPEEAPRDRLPLIDILPSDLWEEAKANGLDRDDFKRAAKEDGRAGIRAYLADLREAAAFHPLE</sequence>
<name>A0A0H5Q9I4_9ZZZZ</name>
<feature type="compositionally biased region" description="Basic and acidic residues" evidence="2">
    <location>
        <begin position="357"/>
        <end position="368"/>
    </location>
</feature>
<dbReference type="Pfam" id="PF01446">
    <property type="entry name" value="Rep_1"/>
    <property type="match status" value="1"/>
</dbReference>
<feature type="region of interest" description="Disordered" evidence="2">
    <location>
        <begin position="338"/>
        <end position="368"/>
    </location>
</feature>
<accession>A0A0H5Q9I4</accession>
<proteinExistence type="predicted"/>
<dbReference type="InterPro" id="IPR000989">
    <property type="entry name" value="Rep"/>
</dbReference>
<organism evidence="3">
    <name type="scientific">uncultured prokaryote</name>
    <dbReference type="NCBI Taxonomy" id="198431"/>
    <lineage>
        <taxon>unclassified sequences</taxon>
        <taxon>environmental samples</taxon>
    </lineage>
</organism>
<dbReference type="PROSITE" id="PS51257">
    <property type="entry name" value="PROKAR_LIPOPROTEIN"/>
    <property type="match status" value="1"/>
</dbReference>
<protein>
    <recommendedName>
        <fullName evidence="4">Replication protein</fullName>
    </recommendedName>
</protein>
<dbReference type="GO" id="GO:0006260">
    <property type="term" value="P:DNA replication"/>
    <property type="evidence" value="ECO:0007669"/>
    <property type="project" value="UniProtKB-KW"/>
</dbReference>
<evidence type="ECO:0000256" key="1">
    <source>
        <dbReference type="ARBA" id="ARBA00022705"/>
    </source>
</evidence>
<evidence type="ECO:0000313" key="3">
    <source>
        <dbReference type="EMBL" id="CRY98035.1"/>
    </source>
</evidence>
<evidence type="ECO:0000256" key="2">
    <source>
        <dbReference type="SAM" id="MobiDB-lite"/>
    </source>
</evidence>
<dbReference type="EMBL" id="LN854319">
    <property type="protein sequence ID" value="CRY98035.1"/>
    <property type="molecule type" value="Genomic_DNA"/>
</dbReference>
<feature type="region of interest" description="Disordered" evidence="2">
    <location>
        <begin position="32"/>
        <end position="66"/>
    </location>
</feature>
<dbReference type="GO" id="GO:0003677">
    <property type="term" value="F:DNA binding"/>
    <property type="evidence" value="ECO:0007669"/>
    <property type="project" value="InterPro"/>
</dbReference>
<reference evidence="3" key="2">
    <citation type="submission" date="2015-07" db="EMBL/GenBank/DDBJ databases">
        <title>Plasmids, circular viruses and viroids from rat gut.</title>
        <authorList>
            <person name="Jorgensen T.J."/>
            <person name="Hansen M.A."/>
            <person name="Xu Z."/>
            <person name="Tabak M.A."/>
            <person name="Sorensen S.J."/>
            <person name="Hansen L.H."/>
        </authorList>
    </citation>
    <scope>NUCLEOTIDE SEQUENCE</scope>
    <source>
        <plasmid evidence="3">pRGRH1820</plasmid>
    </source>
</reference>
<evidence type="ECO:0008006" key="4">
    <source>
        <dbReference type="Google" id="ProtNLM"/>
    </source>
</evidence>